<dbReference type="CDD" id="cd15868">
    <property type="entry name" value="R-SNARE_VAMP8"/>
    <property type="match status" value="1"/>
</dbReference>
<evidence type="ECO:0000256" key="2">
    <source>
        <dbReference type="ARBA" id="ARBA00008025"/>
    </source>
</evidence>
<comment type="similarity">
    <text evidence="2">Belongs to the synaptobrevin family.</text>
</comment>
<keyword evidence="7 16" id="KW-0472">Membrane</keyword>
<dbReference type="PANTHER" id="PTHR21136:SF168">
    <property type="entry name" value="VESICLE-ASSOCIATED MEMBRANE PROTEIN 9"/>
    <property type="match status" value="1"/>
</dbReference>
<dbReference type="SUPFAM" id="SSF64356">
    <property type="entry name" value="SNARE-like"/>
    <property type="match status" value="1"/>
</dbReference>
<evidence type="ECO:0000259" key="17">
    <source>
        <dbReference type="PROSITE" id="PS50859"/>
    </source>
</evidence>
<evidence type="ECO:0000256" key="12">
    <source>
        <dbReference type="ARBA" id="ARBA00037875"/>
    </source>
</evidence>
<dbReference type="CDD" id="cd14824">
    <property type="entry name" value="Longin"/>
    <property type="match status" value="1"/>
</dbReference>
<sequence length="214" mass="23807">MPLTYGCIARGSIILVDKIIGPGNLQAQASGILADLPTAGNRKTTLPQDELLFHTVTNEGLVYLCASDKDMGRRVPYLFLEELQRQFTDAGSLLIRATSANAFEFNRDFRKTLGNLMDDFNSGKGDQLTTMQKQVGDVTGIMRANVEKVLERGDKLDDLVDKTEDLQASANTFQVNAKRIQRKMFWQNKKMLIIIVVIVLIILTLIILFATGVI</sequence>
<dbReference type="Gene3D" id="3.30.450.50">
    <property type="entry name" value="Longin domain"/>
    <property type="match status" value="1"/>
</dbReference>
<evidence type="ECO:0000256" key="3">
    <source>
        <dbReference type="ARBA" id="ARBA00022448"/>
    </source>
</evidence>
<accession>A0ABP0FGL0</accession>
<dbReference type="SMART" id="SM01270">
    <property type="entry name" value="Longin"/>
    <property type="match status" value="1"/>
</dbReference>
<evidence type="ECO:0000256" key="14">
    <source>
        <dbReference type="ARBA" id="ARBA00042194"/>
    </source>
</evidence>
<evidence type="ECO:0000256" key="4">
    <source>
        <dbReference type="ARBA" id="ARBA00022692"/>
    </source>
</evidence>
<evidence type="ECO:0000313" key="20">
    <source>
        <dbReference type="Proteomes" id="UP001642483"/>
    </source>
</evidence>
<dbReference type="Pfam" id="PF13774">
    <property type="entry name" value="Longin"/>
    <property type="match status" value="1"/>
</dbReference>
<evidence type="ECO:0000256" key="9">
    <source>
        <dbReference type="ARBA" id="ARBA00037803"/>
    </source>
</evidence>
<gene>
    <name evidence="19" type="ORF">CVLEPA_LOCUS9086</name>
</gene>
<dbReference type="InterPro" id="IPR011012">
    <property type="entry name" value="Longin-like_dom_sf"/>
</dbReference>
<dbReference type="Gene3D" id="1.20.5.110">
    <property type="match status" value="1"/>
</dbReference>
<evidence type="ECO:0000256" key="7">
    <source>
        <dbReference type="ARBA" id="ARBA00023136"/>
    </source>
</evidence>
<organism evidence="19 20">
    <name type="scientific">Clavelina lepadiformis</name>
    <name type="common">Light-bulb sea squirt</name>
    <name type="synonym">Ascidia lepadiformis</name>
    <dbReference type="NCBI Taxonomy" id="159417"/>
    <lineage>
        <taxon>Eukaryota</taxon>
        <taxon>Metazoa</taxon>
        <taxon>Chordata</taxon>
        <taxon>Tunicata</taxon>
        <taxon>Ascidiacea</taxon>
        <taxon>Aplousobranchia</taxon>
        <taxon>Clavelinidae</taxon>
        <taxon>Clavelina</taxon>
    </lineage>
</organism>
<dbReference type="Pfam" id="PF00957">
    <property type="entry name" value="Synaptobrevin"/>
    <property type="match status" value="1"/>
</dbReference>
<dbReference type="SUPFAM" id="SSF58038">
    <property type="entry name" value="SNARE fusion complex"/>
    <property type="match status" value="1"/>
</dbReference>
<protein>
    <recommendedName>
        <fullName evidence="13">Vesicle-associated membrane protein 7</fullName>
    </recommendedName>
    <alternativeName>
        <fullName evidence="14">Synaptobrevin-like protein 1</fullName>
    </alternativeName>
</protein>
<comment type="subcellular location">
    <subcellularLocation>
        <location evidence="12">Cytoplasmic vesicle</location>
        <location evidence="12">Phagosome membrane</location>
        <topology evidence="12">Single-pass type IV membrane protein</topology>
    </subcellularLocation>
    <subcellularLocation>
        <location evidence="9">Cytoplasmic vesicle</location>
        <location evidence="9">Secretory vesicle membrane</location>
        <topology evidence="9">Single-pass type IV membrane protein</topology>
    </subcellularLocation>
    <subcellularLocation>
        <location evidence="1">Endoplasmic reticulum membrane</location>
        <topology evidence="1">Single-pass type IV membrane protein</topology>
    </subcellularLocation>
    <subcellularLocation>
        <location evidence="8">Golgi apparatus</location>
        <location evidence="8">trans-Golgi network membrane</location>
        <topology evidence="8">Single-pass type IV membrane protein</topology>
    </subcellularLocation>
    <subcellularLocation>
        <location evidence="10">Late endosome membrane</location>
        <topology evidence="10">Single-pass type IV membrane protein</topology>
    </subcellularLocation>
    <subcellularLocation>
        <location evidence="11">Lysosome membrane</location>
        <topology evidence="11">Single-pass type IV membrane protein</topology>
    </subcellularLocation>
</comment>
<feature type="domain" description="V-SNARE coiled-coil homology" evidence="18">
    <location>
        <begin position="127"/>
        <end position="187"/>
    </location>
</feature>
<evidence type="ECO:0000256" key="5">
    <source>
        <dbReference type="ARBA" id="ARBA00022927"/>
    </source>
</evidence>
<evidence type="ECO:0000313" key="19">
    <source>
        <dbReference type="EMBL" id="CAK8678806.1"/>
    </source>
</evidence>
<feature type="domain" description="Longin" evidence="17">
    <location>
        <begin position="7"/>
        <end position="113"/>
    </location>
</feature>
<keyword evidence="4 16" id="KW-0812">Transmembrane</keyword>
<dbReference type="PROSITE" id="PS50859">
    <property type="entry name" value="LONGIN"/>
    <property type="match status" value="1"/>
</dbReference>
<dbReference type="InterPro" id="IPR010908">
    <property type="entry name" value="Longin_dom"/>
</dbReference>
<dbReference type="PANTHER" id="PTHR21136">
    <property type="entry name" value="SNARE PROTEINS"/>
    <property type="match status" value="1"/>
</dbReference>
<dbReference type="EMBL" id="CAWYQH010000057">
    <property type="protein sequence ID" value="CAK8678806.1"/>
    <property type="molecule type" value="Genomic_DNA"/>
</dbReference>
<dbReference type="PROSITE" id="PS50892">
    <property type="entry name" value="V_SNARE"/>
    <property type="match status" value="1"/>
</dbReference>
<feature type="transmembrane region" description="Helical" evidence="16">
    <location>
        <begin position="191"/>
        <end position="213"/>
    </location>
</feature>
<evidence type="ECO:0000256" key="13">
    <source>
        <dbReference type="ARBA" id="ARBA00039269"/>
    </source>
</evidence>
<evidence type="ECO:0000256" key="8">
    <source>
        <dbReference type="ARBA" id="ARBA00037801"/>
    </source>
</evidence>
<dbReference type="PRINTS" id="PR00219">
    <property type="entry name" value="SYNAPTOBREVN"/>
</dbReference>
<proteinExistence type="inferred from homology"/>
<evidence type="ECO:0000256" key="11">
    <source>
        <dbReference type="ARBA" id="ARBA00037863"/>
    </source>
</evidence>
<evidence type="ECO:0000256" key="15">
    <source>
        <dbReference type="PROSITE-ProRule" id="PRU00290"/>
    </source>
</evidence>
<keyword evidence="6 16" id="KW-1133">Transmembrane helix</keyword>
<comment type="caution">
    <text evidence="19">The sequence shown here is derived from an EMBL/GenBank/DDBJ whole genome shotgun (WGS) entry which is preliminary data.</text>
</comment>
<dbReference type="PROSITE" id="PS00417">
    <property type="entry name" value="SYNAPTOBREVIN"/>
    <property type="match status" value="1"/>
</dbReference>
<evidence type="ECO:0000259" key="18">
    <source>
        <dbReference type="PROSITE" id="PS50892"/>
    </source>
</evidence>
<keyword evidence="20" id="KW-1185">Reference proteome</keyword>
<reference evidence="19 20" key="1">
    <citation type="submission" date="2024-02" db="EMBL/GenBank/DDBJ databases">
        <authorList>
            <person name="Daric V."/>
            <person name="Darras S."/>
        </authorList>
    </citation>
    <scope>NUCLEOTIDE SEQUENCE [LARGE SCALE GENOMIC DNA]</scope>
</reference>
<keyword evidence="3" id="KW-0813">Transport</keyword>
<dbReference type="Proteomes" id="UP001642483">
    <property type="component" value="Unassembled WGS sequence"/>
</dbReference>
<evidence type="ECO:0000256" key="6">
    <source>
        <dbReference type="ARBA" id="ARBA00022989"/>
    </source>
</evidence>
<keyword evidence="15" id="KW-0175">Coiled coil</keyword>
<keyword evidence="5" id="KW-0653">Protein transport</keyword>
<dbReference type="InterPro" id="IPR042855">
    <property type="entry name" value="V_SNARE_CC"/>
</dbReference>
<evidence type="ECO:0000256" key="16">
    <source>
        <dbReference type="SAM" id="Phobius"/>
    </source>
</evidence>
<dbReference type="InterPro" id="IPR051097">
    <property type="entry name" value="Synaptobrevin-like_transport"/>
</dbReference>
<evidence type="ECO:0000256" key="1">
    <source>
        <dbReference type="ARBA" id="ARBA00004163"/>
    </source>
</evidence>
<dbReference type="InterPro" id="IPR001388">
    <property type="entry name" value="Synaptobrevin-like"/>
</dbReference>
<evidence type="ECO:0000256" key="10">
    <source>
        <dbReference type="ARBA" id="ARBA00037845"/>
    </source>
</evidence>
<name>A0ABP0FGL0_CLALP</name>